<organism evidence="7 8">
    <name type="scientific">Cordyceps militaris</name>
    <name type="common">Caterpillar fungus</name>
    <name type="synonym">Clavaria militaris</name>
    <dbReference type="NCBI Taxonomy" id="73501"/>
    <lineage>
        <taxon>Eukaryota</taxon>
        <taxon>Fungi</taxon>
        <taxon>Dikarya</taxon>
        <taxon>Ascomycota</taxon>
        <taxon>Pezizomycotina</taxon>
        <taxon>Sordariomycetes</taxon>
        <taxon>Hypocreomycetidae</taxon>
        <taxon>Hypocreales</taxon>
        <taxon>Cordycipitaceae</taxon>
        <taxon>Cordyceps</taxon>
    </lineage>
</organism>
<dbReference type="InterPro" id="IPR036855">
    <property type="entry name" value="Znf_CCCH_sf"/>
</dbReference>
<feature type="compositionally biased region" description="Low complexity" evidence="5">
    <location>
        <begin position="184"/>
        <end position="210"/>
    </location>
</feature>
<evidence type="ECO:0000256" key="5">
    <source>
        <dbReference type="SAM" id="MobiDB-lite"/>
    </source>
</evidence>
<feature type="compositionally biased region" description="Low complexity" evidence="5">
    <location>
        <begin position="263"/>
        <end position="279"/>
    </location>
</feature>
<dbReference type="EMBL" id="CP023324">
    <property type="protein sequence ID" value="ATY61878.1"/>
    <property type="molecule type" value="Genomic_DNA"/>
</dbReference>
<keyword evidence="1 4" id="KW-0479">Metal-binding</keyword>
<sequence>MALCKFFQQGNCRFGNSCRFEHSNGGGANRFGALGSGNVSEFQRSLDKYSIKLDAIEADLTTEAPIWVLSAYAPGRDAPDQLFGGAIREQSFEEMRLHYVKGKAEGMEQQTLAQAQELYQNAQAQMQTAVRNVGEAAKYIVEGEHRHPNRLDVCQQGTQGLPFNEFLVGKRPKSMAPVPPPAANPFDPSGNTAAAAAPANPFAATTNTTASPFGDVGGGSAAPTPNAFRQPSALGQKPNSFGAPAFGQPTQPAAGFGQPAQNPGPFGQPSQPSGFGQPAQPTPSAFGQPSAFGAKPSPFGAPAFGQPAQATTGGQSSAFGQPSQMGQKPNPFGGNANAGPSPFAAAPNNNSTPANPFGGNSNAGPSPFAAPSNKNDTPANPFGAPATNNQTSPAAANPFGSQTPAQNKIARPFEQPPSTPNANPFASGGPSTTLAGNPFATGGHQVGTGGGVAPNPFASVQSNAQGPPNPFAAAPAKSAQPAAAAATAGKPYPAGSAKQHPAPASYISLNMDGTLAEFKGKAVIYSDGKPGIRAFDGTWTRIWFPEGAPGYSKDTELPMGMYDDRSKTQWQQFEQTGQFVNGLMPSLPPPRECTVWDF</sequence>
<dbReference type="InterPro" id="IPR000571">
    <property type="entry name" value="Znf_CCCH"/>
</dbReference>
<evidence type="ECO:0000256" key="2">
    <source>
        <dbReference type="ARBA" id="ARBA00022771"/>
    </source>
</evidence>
<feature type="region of interest" description="Disordered" evidence="5">
    <location>
        <begin position="173"/>
        <end position="500"/>
    </location>
</feature>
<feature type="compositionally biased region" description="Polar residues" evidence="5">
    <location>
        <begin position="308"/>
        <end position="327"/>
    </location>
</feature>
<dbReference type="VEuPathDB" id="FungiDB:A9K55_008450"/>
<dbReference type="PANTHER" id="PTHR21099:SF2">
    <property type="entry name" value="SI:CH211-113E8.11"/>
    <property type="match status" value="1"/>
</dbReference>
<evidence type="ECO:0000313" key="7">
    <source>
        <dbReference type="EMBL" id="ATY61878.1"/>
    </source>
</evidence>
<dbReference type="InterPro" id="IPR041367">
    <property type="entry name" value="Znf-CCCH_4"/>
</dbReference>
<dbReference type="GO" id="GO:0008270">
    <property type="term" value="F:zinc ion binding"/>
    <property type="evidence" value="ECO:0007669"/>
    <property type="project" value="UniProtKB-KW"/>
</dbReference>
<dbReference type="AlphaFoldDB" id="A0A2H4SFI6"/>
<dbReference type="Proteomes" id="UP000323067">
    <property type="component" value="Chromosome vii"/>
</dbReference>
<dbReference type="PROSITE" id="PS50103">
    <property type="entry name" value="ZF_C3H1"/>
    <property type="match status" value="1"/>
</dbReference>
<dbReference type="SUPFAM" id="SSF90229">
    <property type="entry name" value="CCCH zinc finger"/>
    <property type="match status" value="1"/>
</dbReference>
<feature type="domain" description="C3H1-type" evidence="6">
    <location>
        <begin position="1"/>
        <end position="25"/>
    </location>
</feature>
<feature type="compositionally biased region" description="Polar residues" evidence="5">
    <location>
        <begin position="386"/>
        <end position="406"/>
    </location>
</feature>
<feature type="compositionally biased region" description="Low complexity" evidence="5">
    <location>
        <begin position="463"/>
        <end position="494"/>
    </location>
</feature>
<dbReference type="Gene3D" id="4.10.1000.10">
    <property type="entry name" value="Zinc finger, CCCH-type"/>
    <property type="match status" value="1"/>
</dbReference>
<proteinExistence type="predicted"/>
<dbReference type="GO" id="GO:0005634">
    <property type="term" value="C:nucleus"/>
    <property type="evidence" value="ECO:0007669"/>
    <property type="project" value="TreeGrafter"/>
</dbReference>
<dbReference type="SMART" id="SM00356">
    <property type="entry name" value="ZnF_C3H1"/>
    <property type="match status" value="1"/>
</dbReference>
<keyword evidence="2 4" id="KW-0863">Zinc-finger</keyword>
<dbReference type="VEuPathDB" id="FungiDB:CCM_01027"/>
<feature type="compositionally biased region" description="Low complexity" evidence="5">
    <location>
        <begin position="334"/>
        <end position="357"/>
    </location>
</feature>
<feature type="compositionally biased region" description="Polar residues" evidence="5">
    <location>
        <begin position="420"/>
        <end position="435"/>
    </location>
</feature>
<dbReference type="OrthoDB" id="20729at2759"/>
<evidence type="ECO:0000256" key="4">
    <source>
        <dbReference type="PROSITE-ProRule" id="PRU00723"/>
    </source>
</evidence>
<dbReference type="CDD" id="cd23954">
    <property type="entry name" value="AMO1_CTD"/>
    <property type="match status" value="1"/>
</dbReference>
<evidence type="ECO:0000256" key="3">
    <source>
        <dbReference type="ARBA" id="ARBA00022833"/>
    </source>
</evidence>
<evidence type="ECO:0000256" key="1">
    <source>
        <dbReference type="ARBA" id="ARBA00022723"/>
    </source>
</evidence>
<gene>
    <name evidence="7" type="ORF">A9K55_008450</name>
</gene>
<keyword evidence="3 4" id="KW-0862">Zinc</keyword>
<feature type="zinc finger region" description="C3H1-type" evidence="4">
    <location>
        <begin position="1"/>
        <end position="25"/>
    </location>
</feature>
<evidence type="ECO:0000313" key="8">
    <source>
        <dbReference type="Proteomes" id="UP000323067"/>
    </source>
</evidence>
<dbReference type="Pfam" id="PF18044">
    <property type="entry name" value="zf-CCCH_4"/>
    <property type="match status" value="1"/>
</dbReference>
<dbReference type="PANTHER" id="PTHR21099">
    <property type="entry name" value="RAD201"/>
    <property type="match status" value="1"/>
</dbReference>
<name>A0A2H4SFI6_CORMI</name>
<accession>A0A2H4SFI6</accession>
<reference evidence="7 8" key="1">
    <citation type="journal article" date="2017" name="BMC Genomics">
        <title>Chromosome level assembly and secondary metabolite potential of the parasitic fungus Cordyceps militaris.</title>
        <authorList>
            <person name="Kramer G.J."/>
            <person name="Nodwell J.R."/>
        </authorList>
    </citation>
    <scope>NUCLEOTIDE SEQUENCE [LARGE SCALE GENOMIC DNA]</scope>
    <source>
        <strain evidence="7 8">ATCC 34164</strain>
    </source>
</reference>
<evidence type="ECO:0000259" key="6">
    <source>
        <dbReference type="PROSITE" id="PS50103"/>
    </source>
</evidence>
<protein>
    <submittedName>
        <fullName evidence="7">CCCH zinc finger domain</fullName>
    </submittedName>
</protein>